<sequence>MAPWTTLLALSVAALCLGAEAASVTKTKCPVVPGKSPFDLNKFRGDWLLVAGSPDSLAARGKCGKYSASAGPGQDGLSLRFAGQGAAAGPGKAAAPLALDVISQAVAGDKVALSHAVYRKQGDADYEGVFKQSIVATDYDNYAVVVSCRQVYVASTKSFGRNLYAEIWSRNKVTLSPETIGVLKNILSSYDLDASEIKNVDRSKC</sequence>
<gene>
    <name evidence="3" type="ORF">KUF71_010884</name>
</gene>
<feature type="signal peptide" evidence="2">
    <location>
        <begin position="1"/>
        <end position="21"/>
    </location>
</feature>
<reference evidence="3" key="2">
    <citation type="journal article" date="2023" name="BMC Genomics">
        <title>Pest status, molecular evolution, and epigenetic factors derived from the genome assembly of Frankliniella fusca, a thysanopteran phytovirus vector.</title>
        <authorList>
            <person name="Catto M.A."/>
            <person name="Labadie P.E."/>
            <person name="Jacobson A.L."/>
            <person name="Kennedy G.G."/>
            <person name="Srinivasan R."/>
            <person name="Hunt B.G."/>
        </authorList>
    </citation>
    <scope>NUCLEOTIDE SEQUENCE</scope>
    <source>
        <strain evidence="3">PL_HMW_Pooled</strain>
    </source>
</reference>
<dbReference type="InterPro" id="IPR003057">
    <property type="entry name" value="Invtbrt_color"/>
</dbReference>
<evidence type="ECO:0000256" key="2">
    <source>
        <dbReference type="SAM" id="SignalP"/>
    </source>
</evidence>
<keyword evidence="2" id="KW-0732">Signal</keyword>
<keyword evidence="4" id="KW-1185">Reference proteome</keyword>
<name>A0AAE1HI07_9NEOP</name>
<dbReference type="GO" id="GO:0000302">
    <property type="term" value="P:response to reactive oxygen species"/>
    <property type="evidence" value="ECO:0007669"/>
    <property type="project" value="TreeGrafter"/>
</dbReference>
<dbReference type="SUPFAM" id="SSF50814">
    <property type="entry name" value="Lipocalins"/>
    <property type="match status" value="1"/>
</dbReference>
<dbReference type="EMBL" id="JAHWGI010001046">
    <property type="protein sequence ID" value="KAK3921699.1"/>
    <property type="molecule type" value="Genomic_DNA"/>
</dbReference>
<keyword evidence="1" id="KW-1015">Disulfide bond</keyword>
<reference evidence="3" key="1">
    <citation type="submission" date="2021-07" db="EMBL/GenBank/DDBJ databases">
        <authorList>
            <person name="Catto M.A."/>
            <person name="Jacobson A."/>
            <person name="Kennedy G."/>
            <person name="Labadie P."/>
            <person name="Hunt B.G."/>
            <person name="Srinivasan R."/>
        </authorList>
    </citation>
    <scope>NUCLEOTIDE SEQUENCE</scope>
    <source>
        <strain evidence="3">PL_HMW_Pooled</strain>
        <tissue evidence="3">Head</tissue>
    </source>
</reference>
<dbReference type="PANTHER" id="PTHR10612:SF34">
    <property type="entry name" value="APOLIPOPROTEIN D"/>
    <property type="match status" value="1"/>
</dbReference>
<comment type="caution">
    <text evidence="3">The sequence shown here is derived from an EMBL/GenBank/DDBJ whole genome shotgun (WGS) entry which is preliminary data.</text>
</comment>
<dbReference type="InterPro" id="IPR012674">
    <property type="entry name" value="Calycin"/>
</dbReference>
<evidence type="ECO:0000313" key="3">
    <source>
        <dbReference type="EMBL" id="KAK3921699.1"/>
    </source>
</evidence>
<evidence type="ECO:0000256" key="1">
    <source>
        <dbReference type="ARBA" id="ARBA00023157"/>
    </source>
</evidence>
<dbReference type="GO" id="GO:0031409">
    <property type="term" value="F:pigment binding"/>
    <property type="evidence" value="ECO:0007669"/>
    <property type="project" value="InterPro"/>
</dbReference>
<dbReference type="PANTHER" id="PTHR10612">
    <property type="entry name" value="APOLIPOPROTEIN D"/>
    <property type="match status" value="1"/>
</dbReference>
<dbReference type="GO" id="GO:0006629">
    <property type="term" value="P:lipid metabolic process"/>
    <property type="evidence" value="ECO:0007669"/>
    <property type="project" value="TreeGrafter"/>
</dbReference>
<organism evidence="3 4">
    <name type="scientific">Frankliniella fusca</name>
    <dbReference type="NCBI Taxonomy" id="407009"/>
    <lineage>
        <taxon>Eukaryota</taxon>
        <taxon>Metazoa</taxon>
        <taxon>Ecdysozoa</taxon>
        <taxon>Arthropoda</taxon>
        <taxon>Hexapoda</taxon>
        <taxon>Insecta</taxon>
        <taxon>Pterygota</taxon>
        <taxon>Neoptera</taxon>
        <taxon>Paraneoptera</taxon>
        <taxon>Thysanoptera</taxon>
        <taxon>Terebrantia</taxon>
        <taxon>Thripoidea</taxon>
        <taxon>Thripidae</taxon>
        <taxon>Frankliniella</taxon>
    </lineage>
</organism>
<evidence type="ECO:0000313" key="4">
    <source>
        <dbReference type="Proteomes" id="UP001219518"/>
    </source>
</evidence>
<protein>
    <submittedName>
        <fullName evidence="3">Apolipoprotein D</fullName>
    </submittedName>
</protein>
<dbReference type="Gene3D" id="2.40.128.20">
    <property type="match status" value="1"/>
</dbReference>
<accession>A0AAE1HI07</accession>
<dbReference type="PRINTS" id="PR01273">
    <property type="entry name" value="INVTBRTCOLOR"/>
</dbReference>
<dbReference type="GO" id="GO:0005737">
    <property type="term" value="C:cytoplasm"/>
    <property type="evidence" value="ECO:0007669"/>
    <property type="project" value="TreeGrafter"/>
</dbReference>
<proteinExistence type="predicted"/>
<feature type="chain" id="PRO_5042039102" evidence="2">
    <location>
        <begin position="22"/>
        <end position="205"/>
    </location>
</feature>
<dbReference type="Proteomes" id="UP001219518">
    <property type="component" value="Unassembled WGS sequence"/>
</dbReference>
<dbReference type="AlphaFoldDB" id="A0AAE1HI07"/>